<keyword evidence="3" id="KW-0326">Glycosidase</keyword>
<feature type="signal peptide" evidence="4">
    <location>
        <begin position="1"/>
        <end position="20"/>
    </location>
</feature>
<dbReference type="SUPFAM" id="SSF49785">
    <property type="entry name" value="Galactose-binding domain-like"/>
    <property type="match status" value="1"/>
</dbReference>
<dbReference type="InterPro" id="IPR006103">
    <property type="entry name" value="Glyco_hydro_2_cat"/>
</dbReference>
<comment type="caution">
    <text evidence="10">The sequence shown here is derived from an EMBL/GenBank/DDBJ whole genome shotgun (WGS) entry which is preliminary data.</text>
</comment>
<dbReference type="PRINTS" id="PR00132">
    <property type="entry name" value="GLHYDRLASE2"/>
</dbReference>
<dbReference type="InterPro" id="IPR036156">
    <property type="entry name" value="Beta-gal/glucu_dom_sf"/>
</dbReference>
<evidence type="ECO:0000259" key="9">
    <source>
        <dbReference type="Pfam" id="PF22666"/>
    </source>
</evidence>
<dbReference type="SUPFAM" id="SSF49303">
    <property type="entry name" value="beta-Galactosidase/glucuronidase domain"/>
    <property type="match status" value="1"/>
</dbReference>
<name>A0ABS1HHJ6_9BACT</name>
<evidence type="ECO:0000256" key="3">
    <source>
        <dbReference type="ARBA" id="ARBA00023295"/>
    </source>
</evidence>
<dbReference type="Proteomes" id="UP000605676">
    <property type="component" value="Unassembled WGS sequence"/>
</dbReference>
<dbReference type="Pfam" id="PF00703">
    <property type="entry name" value="Glyco_hydro_2"/>
    <property type="match status" value="1"/>
</dbReference>
<evidence type="ECO:0000313" key="11">
    <source>
        <dbReference type="Proteomes" id="UP000605676"/>
    </source>
</evidence>
<dbReference type="InterPro" id="IPR032311">
    <property type="entry name" value="DUF4982"/>
</dbReference>
<dbReference type="Gene3D" id="3.20.20.80">
    <property type="entry name" value="Glycosidases"/>
    <property type="match status" value="1"/>
</dbReference>
<reference evidence="10 11" key="1">
    <citation type="submission" date="2021-01" db="EMBL/GenBank/DDBJ databases">
        <title>Carboxyliciviraga sp.nov., isolated from coastal sediments.</title>
        <authorList>
            <person name="Lu D."/>
            <person name="Zhang T."/>
        </authorList>
    </citation>
    <scope>NUCLEOTIDE SEQUENCE [LARGE SCALE GENOMIC DNA]</scope>
    <source>
        <strain evidence="10 11">N1Y132</strain>
    </source>
</reference>
<dbReference type="PANTHER" id="PTHR42732:SF1">
    <property type="entry name" value="BETA-MANNOSIDASE"/>
    <property type="match status" value="1"/>
</dbReference>
<feature type="chain" id="PRO_5046070281" evidence="4">
    <location>
        <begin position="21"/>
        <end position="802"/>
    </location>
</feature>
<evidence type="ECO:0000259" key="7">
    <source>
        <dbReference type="Pfam" id="PF16355"/>
    </source>
</evidence>
<dbReference type="Gene3D" id="2.60.120.260">
    <property type="entry name" value="Galactose-binding domain-like"/>
    <property type="match status" value="1"/>
</dbReference>
<feature type="domain" description="DUF4982" evidence="7">
    <location>
        <begin position="623"/>
        <end position="682"/>
    </location>
</feature>
<dbReference type="PANTHER" id="PTHR42732">
    <property type="entry name" value="BETA-GALACTOSIDASE"/>
    <property type="match status" value="1"/>
</dbReference>
<dbReference type="InterPro" id="IPR006101">
    <property type="entry name" value="Glyco_hydro_2"/>
</dbReference>
<evidence type="ECO:0000256" key="4">
    <source>
        <dbReference type="SAM" id="SignalP"/>
    </source>
</evidence>
<evidence type="ECO:0000259" key="6">
    <source>
        <dbReference type="Pfam" id="PF02836"/>
    </source>
</evidence>
<feature type="domain" description="Beta-mannosidase-like galactose-binding" evidence="9">
    <location>
        <begin position="71"/>
        <end position="159"/>
    </location>
</feature>
<evidence type="ECO:0000313" key="10">
    <source>
        <dbReference type="EMBL" id="MBK3517091.1"/>
    </source>
</evidence>
<evidence type="ECO:0000256" key="2">
    <source>
        <dbReference type="ARBA" id="ARBA00022801"/>
    </source>
</evidence>
<dbReference type="EMBL" id="JAENRR010000012">
    <property type="protein sequence ID" value="MBK3517091.1"/>
    <property type="molecule type" value="Genomic_DNA"/>
</dbReference>
<dbReference type="InterPro" id="IPR013783">
    <property type="entry name" value="Ig-like_fold"/>
</dbReference>
<keyword evidence="2" id="KW-0378">Hydrolase</keyword>
<dbReference type="InterPro" id="IPR008979">
    <property type="entry name" value="Galactose-bd-like_sf"/>
</dbReference>
<sequence length="802" mass="91110">MKKIWAIFLIVIIATATAVAQKSHSVRVTKDFNNNWKFKLEDKASFCEIAYDDSQWRVLTLPHDWSVGANFSKENSGRNAWLPGGIAWYRKSFVLPNNYKGKSIEIQFDGVYKNATLWVNQHPIGIQHDGYTSFRYDITELLSFEQENTIAVRVDNSNQPNCRWYSGSGIYRNVWLNVTSPTHIETWGTFITTPEVSEEEAKVKIVSTLKNMDEAKEVNIETLIYAPNGKQVAIETSAIKIGNYQSTDISLFLSVKAPELWSVATPEIYRVITYIKSGNEILDEYESTFGIRTIEFDAEKGFFLNGENIKMKGVCLHHDAGSLGGAVPDEVWIRRLRKLKAIGCNAIRTAHNPASPEFMTMCDTMGFLVMNEFVDKWNKPYRKNAPKDPFYNVQMADPNFTVEWQQNYEQTIRRDRNHPSVIIWSVGNENHPAGSIGQNDGLRRYASFVRSLDPSRPVISGMERGKDVKNVDKKVDDIIESCKYMDLIGMNYGEQWCSALADKKPGKAFVSTESYRYYNSTPLKRYANVERSPWLDVIDNENNMGLFLWPGIAYLGESRNWGRIGSDGVFDFAGFPNPDAYLYKAFWSEEPTVHLEVYGKKTEKMSQWGIPEMHQNWNLPKDTIVNLVTYTNCETVDLYLNNKKIGSQNLSDFPNWIMNWQNVNYQPGILKAVGKINGKAVCECEIATVGKLHHLEMNADKSQVKSGDIIHVELSLHDKKGRGITNADGELHFKLEGNAQIIALENGNSSDLTPFSNKKTKMTHKGRCLCIVKVGDNKNEEVKLSVKCTGINTQQLVLIEKK</sequence>
<organism evidence="10 11">
    <name type="scientific">Carboxylicivirga marina</name>
    <dbReference type="NCBI Taxonomy" id="2800988"/>
    <lineage>
        <taxon>Bacteria</taxon>
        <taxon>Pseudomonadati</taxon>
        <taxon>Bacteroidota</taxon>
        <taxon>Bacteroidia</taxon>
        <taxon>Marinilabiliales</taxon>
        <taxon>Marinilabiliaceae</taxon>
        <taxon>Carboxylicivirga</taxon>
    </lineage>
</organism>
<dbReference type="Pfam" id="PF18565">
    <property type="entry name" value="Glyco_hydro2_C5"/>
    <property type="match status" value="1"/>
</dbReference>
<keyword evidence="11" id="KW-1185">Reference proteome</keyword>
<gene>
    <name evidence="10" type="ORF">JIV24_07030</name>
</gene>
<dbReference type="Pfam" id="PF22666">
    <property type="entry name" value="Glyco_hydro_2_N2"/>
    <property type="match status" value="1"/>
</dbReference>
<dbReference type="Pfam" id="PF02836">
    <property type="entry name" value="Glyco_hydro_2_C"/>
    <property type="match status" value="1"/>
</dbReference>
<feature type="domain" description="Glycoside hydrolase family 2 immunoglobulin-like beta-sandwich" evidence="5">
    <location>
        <begin position="182"/>
        <end position="292"/>
    </location>
</feature>
<dbReference type="InterPro" id="IPR006102">
    <property type="entry name" value="Ig-like_GH2"/>
</dbReference>
<dbReference type="InterPro" id="IPR054593">
    <property type="entry name" value="Beta-mannosidase-like_N2"/>
</dbReference>
<dbReference type="RefSeq" id="WP_200464320.1">
    <property type="nucleotide sequence ID" value="NZ_JAENRR010000012.1"/>
</dbReference>
<keyword evidence="4" id="KW-0732">Signal</keyword>
<protein>
    <submittedName>
        <fullName evidence="10">DUF4982 domain-containing protein</fullName>
    </submittedName>
</protein>
<accession>A0ABS1HHJ6</accession>
<dbReference type="SUPFAM" id="SSF51445">
    <property type="entry name" value="(Trans)glycosidases"/>
    <property type="match status" value="1"/>
</dbReference>
<proteinExistence type="inferred from homology"/>
<feature type="domain" description="Glycoside hydrolase family 2 catalytic" evidence="6">
    <location>
        <begin position="300"/>
        <end position="513"/>
    </location>
</feature>
<evidence type="ECO:0000259" key="8">
    <source>
        <dbReference type="Pfam" id="PF18565"/>
    </source>
</evidence>
<feature type="domain" description="Glycoside hydrolase family 2" evidence="8">
    <location>
        <begin position="695"/>
        <end position="796"/>
    </location>
</feature>
<evidence type="ECO:0000256" key="1">
    <source>
        <dbReference type="ARBA" id="ARBA00007401"/>
    </source>
</evidence>
<dbReference type="PROSITE" id="PS00608">
    <property type="entry name" value="GLYCOSYL_HYDROL_F2_2"/>
    <property type="match status" value="1"/>
</dbReference>
<dbReference type="InterPro" id="IPR051913">
    <property type="entry name" value="GH2_Domain-Containing"/>
</dbReference>
<comment type="similarity">
    <text evidence="1">Belongs to the glycosyl hydrolase 2 family.</text>
</comment>
<dbReference type="InterPro" id="IPR017853">
    <property type="entry name" value="GH"/>
</dbReference>
<dbReference type="InterPro" id="IPR040605">
    <property type="entry name" value="Glyco_hydro2_dom5"/>
</dbReference>
<dbReference type="Gene3D" id="2.60.40.10">
    <property type="entry name" value="Immunoglobulins"/>
    <property type="match status" value="3"/>
</dbReference>
<dbReference type="InterPro" id="IPR023232">
    <property type="entry name" value="Glyco_hydro_2_AS"/>
</dbReference>
<evidence type="ECO:0000259" key="5">
    <source>
        <dbReference type="Pfam" id="PF00703"/>
    </source>
</evidence>
<dbReference type="Pfam" id="PF16355">
    <property type="entry name" value="DUF4982"/>
    <property type="match status" value="1"/>
</dbReference>